<dbReference type="OrthoDB" id="3944128at2759"/>
<protein>
    <submittedName>
        <fullName evidence="3">Uncharacterized protein</fullName>
    </submittedName>
</protein>
<feature type="region of interest" description="Disordered" evidence="1">
    <location>
        <begin position="276"/>
        <end position="334"/>
    </location>
</feature>
<feature type="signal peptide" evidence="2">
    <location>
        <begin position="1"/>
        <end position="21"/>
    </location>
</feature>
<feature type="compositionally biased region" description="Polar residues" evidence="1">
    <location>
        <begin position="314"/>
        <end position="334"/>
    </location>
</feature>
<keyword evidence="4" id="KW-1185">Reference proteome</keyword>
<dbReference type="EMBL" id="JABFCT010000012">
    <property type="protein sequence ID" value="KAF5871346.1"/>
    <property type="molecule type" value="Genomic_DNA"/>
</dbReference>
<sequence length="739" mass="75427">MSLRLVSSLWMVLPLLNFGRAAVLYSNSTTSATPASTVSGSIPSTITSSATLSYANVQSTTQFFPVTPGPYWGNQSIPINTCTEWNLNGITPQLIWTPCHIFAGTVQLSYFPQASGNVTYPSTYYNEAIGITMTSPSMYMVINTISGYNSCGQVGPTMSNVIISLHPSDVSTIARYTASDQQVNTTPAALLTLSDIISGCSTITMTESSTNGAIQSMHAMDNDYNRCFPALAIPTPHIESLGLPYYRHCGQDNARLGLFDPPGAVPPVNALLPVTSATPATSTSSPASTAQSPSPSQPSKTSTVNSPSSTSTSDVQVPKSSSVPSDTSVPALEASSSNVLSTSVLAVQDPTTTVDSPQPVSSVPVIPANTPIPIATIASSVISVIPGDSTVVVGGQTASLGGAPITISSSIVQLTPSGLVIANENGDPSQSSVYTIPTTRAVASAASPSEIATLAGGEIISAIPGASTFIVAGQTITPGAPAITLSGSNSIASLGSQGLVIQESNGVVSTYSIPTAALVPAVVSSAIATLAGGEVVSAGADASNIVLGSQTLVLNGPVITLSNSAIATLGAAGLIVQFAGGIVSTIPLPTATSLPIHLANPDTSITEIRTSEIIIYSSGKPVSTYYSTLTDITSITEIRTSEIILYSSDKPVSTFYSTYTSSKNLAIIGSSTTSPVSEPDISAIETGNEDTSSTSTKSADTFAITNIVFNGGVDGSERGLINGLSLVILLSIWVLMHAF</sequence>
<feature type="region of interest" description="Disordered" evidence="1">
    <location>
        <begin position="673"/>
        <end position="695"/>
    </location>
</feature>
<dbReference type="RefSeq" id="XP_037190293.1">
    <property type="nucleotide sequence ID" value="XM_037338230.1"/>
</dbReference>
<proteinExistence type="predicted"/>
<feature type="chain" id="PRO_5034833970" evidence="2">
    <location>
        <begin position="22"/>
        <end position="739"/>
    </location>
</feature>
<keyword evidence="2" id="KW-0732">Signal</keyword>
<organism evidence="3 4">
    <name type="scientific">Botrytis fragariae</name>
    <dbReference type="NCBI Taxonomy" id="1964551"/>
    <lineage>
        <taxon>Eukaryota</taxon>
        <taxon>Fungi</taxon>
        <taxon>Dikarya</taxon>
        <taxon>Ascomycota</taxon>
        <taxon>Pezizomycotina</taxon>
        <taxon>Leotiomycetes</taxon>
        <taxon>Helotiales</taxon>
        <taxon>Sclerotiniaceae</taxon>
        <taxon>Botrytis</taxon>
    </lineage>
</organism>
<name>A0A8H6APC3_9HELO</name>
<dbReference type="AlphaFoldDB" id="A0A8H6APC3"/>
<dbReference type="Proteomes" id="UP000531561">
    <property type="component" value="Unassembled WGS sequence"/>
</dbReference>
<evidence type="ECO:0000313" key="3">
    <source>
        <dbReference type="EMBL" id="KAF5871346.1"/>
    </source>
</evidence>
<comment type="caution">
    <text evidence="3">The sequence shown here is derived from an EMBL/GenBank/DDBJ whole genome shotgun (WGS) entry which is preliminary data.</text>
</comment>
<accession>A0A8H6APC3</accession>
<evidence type="ECO:0000313" key="4">
    <source>
        <dbReference type="Proteomes" id="UP000531561"/>
    </source>
</evidence>
<dbReference type="GeneID" id="59261922"/>
<gene>
    <name evidence="3" type="ORF">Bfra_007861</name>
</gene>
<reference evidence="3 4" key="1">
    <citation type="journal article" date="2020" name="Phytopathology">
        <title>A high-quality genome resource of Botrytis fragariae, a new and rapidly spreading fungal pathogen causing strawberry gray mold in the U.S.A.</title>
        <authorList>
            <person name="Wu Y."/>
            <person name="Saski C.A."/>
            <person name="Schnabel G."/>
            <person name="Xiao S."/>
            <person name="Hu M."/>
        </authorList>
    </citation>
    <scope>NUCLEOTIDE SEQUENCE [LARGE SCALE GENOMIC DNA]</scope>
    <source>
        <strain evidence="3 4">BVB16</strain>
    </source>
</reference>
<feature type="compositionally biased region" description="Low complexity" evidence="1">
    <location>
        <begin position="276"/>
        <end position="313"/>
    </location>
</feature>
<evidence type="ECO:0000256" key="1">
    <source>
        <dbReference type="SAM" id="MobiDB-lite"/>
    </source>
</evidence>
<evidence type="ECO:0000256" key="2">
    <source>
        <dbReference type="SAM" id="SignalP"/>
    </source>
</evidence>